<evidence type="ECO:0000313" key="8">
    <source>
        <dbReference type="Proteomes" id="UP000051804"/>
    </source>
</evidence>
<keyword evidence="8" id="KW-1185">Reference proteome</keyword>
<dbReference type="PROSITE" id="PS00572">
    <property type="entry name" value="GLYCOSYL_HYDROL_F1_1"/>
    <property type="match status" value="1"/>
</dbReference>
<comment type="similarity">
    <text evidence="1 5">Belongs to the glycosyl hydrolase 1 family.</text>
</comment>
<accession>A0A0R1JXC4</accession>
<evidence type="ECO:0000256" key="1">
    <source>
        <dbReference type="ARBA" id="ARBA00010838"/>
    </source>
</evidence>
<dbReference type="SUPFAM" id="SSF51445">
    <property type="entry name" value="(Trans)glycosidases"/>
    <property type="match status" value="1"/>
</dbReference>
<dbReference type="PROSITE" id="PS00653">
    <property type="entry name" value="GLYCOSYL_HYDROL_F1_2"/>
    <property type="match status" value="1"/>
</dbReference>
<protein>
    <submittedName>
        <fullName evidence="7">6-phospho-beta-glucosidase</fullName>
    </submittedName>
</protein>
<dbReference type="PANTHER" id="PTHR10353">
    <property type="entry name" value="GLYCOSYL HYDROLASE"/>
    <property type="match status" value="1"/>
</dbReference>
<reference evidence="7 8" key="1">
    <citation type="journal article" date="2015" name="Genome Announc.">
        <title>Expanding the biotechnology potential of lactobacilli through comparative genomics of 213 strains and associated genera.</title>
        <authorList>
            <person name="Sun Z."/>
            <person name="Harris H.M."/>
            <person name="McCann A."/>
            <person name="Guo C."/>
            <person name="Argimon S."/>
            <person name="Zhang W."/>
            <person name="Yang X."/>
            <person name="Jeffery I.B."/>
            <person name="Cooney J.C."/>
            <person name="Kagawa T.F."/>
            <person name="Liu W."/>
            <person name="Song Y."/>
            <person name="Salvetti E."/>
            <person name="Wrobel A."/>
            <person name="Rasinkangas P."/>
            <person name="Parkhill J."/>
            <person name="Rea M.C."/>
            <person name="O'Sullivan O."/>
            <person name="Ritari J."/>
            <person name="Douillard F.P."/>
            <person name="Paul Ross R."/>
            <person name="Yang R."/>
            <person name="Briner A.E."/>
            <person name="Felis G.E."/>
            <person name="de Vos W.M."/>
            <person name="Barrangou R."/>
            <person name="Klaenhammer T.R."/>
            <person name="Caufield P.W."/>
            <person name="Cui Y."/>
            <person name="Zhang H."/>
            <person name="O'Toole P.W."/>
        </authorList>
    </citation>
    <scope>NUCLEOTIDE SEQUENCE [LARGE SCALE GENOMIC DNA]</scope>
    <source>
        <strain evidence="7 8">JCM 17158</strain>
    </source>
</reference>
<dbReference type="Proteomes" id="UP000051804">
    <property type="component" value="Unassembled WGS sequence"/>
</dbReference>
<evidence type="ECO:0000313" key="7">
    <source>
        <dbReference type="EMBL" id="KRK73907.1"/>
    </source>
</evidence>
<dbReference type="Pfam" id="PF00232">
    <property type="entry name" value="Glyco_hydro_1"/>
    <property type="match status" value="1"/>
</dbReference>
<evidence type="ECO:0000256" key="5">
    <source>
        <dbReference type="RuleBase" id="RU003690"/>
    </source>
</evidence>
<comment type="caution">
    <text evidence="7">The sequence shown here is derived from an EMBL/GenBank/DDBJ whole genome shotgun (WGS) entry which is preliminary data.</text>
</comment>
<dbReference type="EMBL" id="AZDJ01000003">
    <property type="protein sequence ID" value="KRK73907.1"/>
    <property type="molecule type" value="Genomic_DNA"/>
</dbReference>
<dbReference type="NCBIfam" id="NF007154">
    <property type="entry name" value="PRK09589.1"/>
    <property type="match status" value="1"/>
</dbReference>
<evidence type="ECO:0000256" key="4">
    <source>
        <dbReference type="PROSITE-ProRule" id="PRU10055"/>
    </source>
</evidence>
<dbReference type="PATRIC" id="fig|1291734.4.peg.1787"/>
<dbReference type="GO" id="GO:0008422">
    <property type="term" value="F:beta-glucosidase activity"/>
    <property type="evidence" value="ECO:0007669"/>
    <property type="project" value="TreeGrafter"/>
</dbReference>
<evidence type="ECO:0000256" key="2">
    <source>
        <dbReference type="ARBA" id="ARBA00022801"/>
    </source>
</evidence>
<proteinExistence type="inferred from homology"/>
<name>A0A0R1JXC4_9LACO</name>
<dbReference type="InterPro" id="IPR018120">
    <property type="entry name" value="Glyco_hydro_1_AS"/>
</dbReference>
<evidence type="ECO:0000256" key="3">
    <source>
        <dbReference type="ARBA" id="ARBA00023295"/>
    </source>
</evidence>
<organism evidence="7 8">
    <name type="scientific">Lacticaseibacillus nasuensis JCM 17158</name>
    <dbReference type="NCBI Taxonomy" id="1291734"/>
    <lineage>
        <taxon>Bacteria</taxon>
        <taxon>Bacillati</taxon>
        <taxon>Bacillota</taxon>
        <taxon>Bacilli</taxon>
        <taxon>Lactobacillales</taxon>
        <taxon>Lactobacillaceae</taxon>
        <taxon>Lacticaseibacillus</taxon>
    </lineage>
</organism>
<dbReference type="InterPro" id="IPR001360">
    <property type="entry name" value="Glyco_hydro_1"/>
</dbReference>
<dbReference type="AlphaFoldDB" id="A0A0R1JXC4"/>
<dbReference type="PANTHER" id="PTHR10353:SF85">
    <property type="entry name" value="ARYL-PHOSPHO-BETA-D-GLUCOSIDASE BGLA"/>
    <property type="match status" value="1"/>
</dbReference>
<keyword evidence="3 6" id="KW-0326">Glycosidase</keyword>
<keyword evidence="2 6" id="KW-0378">Hydrolase</keyword>
<dbReference type="GO" id="GO:0016052">
    <property type="term" value="P:carbohydrate catabolic process"/>
    <property type="evidence" value="ECO:0007669"/>
    <property type="project" value="TreeGrafter"/>
</dbReference>
<gene>
    <name evidence="7" type="ORF">FD02_GL001737</name>
</gene>
<dbReference type="PRINTS" id="PR00131">
    <property type="entry name" value="GLHYDRLASE1"/>
</dbReference>
<dbReference type="FunFam" id="3.20.20.80:FF:000004">
    <property type="entry name" value="Beta-glucosidase 6-phospho-beta-glucosidase"/>
    <property type="match status" value="1"/>
</dbReference>
<dbReference type="InterPro" id="IPR017853">
    <property type="entry name" value="GH"/>
</dbReference>
<dbReference type="InterPro" id="IPR033132">
    <property type="entry name" value="GH_1_N_CS"/>
</dbReference>
<dbReference type="Gene3D" id="3.20.20.80">
    <property type="entry name" value="Glycosidases"/>
    <property type="match status" value="1"/>
</dbReference>
<evidence type="ECO:0000256" key="6">
    <source>
        <dbReference type="RuleBase" id="RU004468"/>
    </source>
</evidence>
<dbReference type="GO" id="GO:0005829">
    <property type="term" value="C:cytosol"/>
    <property type="evidence" value="ECO:0007669"/>
    <property type="project" value="TreeGrafter"/>
</dbReference>
<sequence length="483" mass="53750">MMTKQPMQGPAFPASFLWGGAVAAHQTEGAWQADGKGVSIADVMLAGDRQTPRAVTPTVTADGVYPNHWGTDFYHHYREDIAMMAEMGFKCFRTSIAWTRIFPNGDDPEPNEAGLQYYDDVFATCHEYGIEPMVTLSHFELPLHLVQAYGGFASRHVLDAFVRFATVCLRRFHHQVKYWLTFNEINNQANWRDPHALLQDSGLLLQPGENAEQAMFQAAHHELVASAQVVQIAHAISPTLQVGGMLALCPIYPAGPAPQDVLKASKAMDYRYYFGDVQALGHYPAWLAPYWAEHGLTIHQAPEDAAILAAGTVDFVGCSYYMSFTLKHQAADADYTYNEATDLTTNPNVPQSQWGWAIDPVGLRYALNWANARWHLPLFIVENGIGGAETLVDGQVHDQYRIDYLRAHLAQMRLAILSDGVPVMGYLAWSALDIVSASTGEMKKRYGFIYVDADDFGHGSMARVRKDSFAWYQRVIASHGADL</sequence>
<feature type="active site" description="Nucleophile" evidence="4">
    <location>
        <position position="382"/>
    </location>
</feature>
<dbReference type="STRING" id="1291734.FD02_GL001737"/>